<dbReference type="OrthoDB" id="4980495at2759"/>
<dbReference type="AlphaFoldDB" id="A0A166WH38"/>
<evidence type="ECO:0000313" key="2">
    <source>
        <dbReference type="EMBL" id="KZP33748.1"/>
    </source>
</evidence>
<dbReference type="EMBL" id="KV417481">
    <property type="protein sequence ID" value="KZP33748.1"/>
    <property type="molecule type" value="Genomic_DNA"/>
</dbReference>
<sequence length="448" mass="49777">MMSSSDPRAPIHKPRTPKTYTDAQLAFLKSHLPEFERKTQGSVRGDAKKFALERADEFINTFGLPDELNGVTEPEPRFKEQIYNWYKNTVGRTRRRQEGRPRTSKKAESDGSAPPSTQFTWPTNLATPTTVPYTQANIPINATKPGQSEPIQPMPAPAPQYVVNYQANMPVASSSRSTPSMGHSMDSPAIRDGFLNPALDTPSLSNMIQAFSMSKPSLTPLAPVVDALFEAVSIAQSSRSQHASADYPNNDPSYQFLHRFAETCTYFPTSILHANVAGSLAGPRAVQMAIRKASVWMPLGILHPSSPAAQGSMSHEMERMNFDRQRRKDYIQWARVHAAAIELGMVGVNVDPNSNGHTLSGRSFSEGMARDSVWQEDEAEWCAGMFVLRAIIRAGIRSGSGSRGEYEELLRIYESRWKEIKDDTRQALFAEVLLGAKDDLSRLDEQRT</sequence>
<name>A0A166WH38_9AGAM</name>
<evidence type="ECO:0000313" key="3">
    <source>
        <dbReference type="Proteomes" id="UP000076532"/>
    </source>
</evidence>
<accession>A0A166WH38</accession>
<dbReference type="Proteomes" id="UP000076532">
    <property type="component" value="Unassembled WGS sequence"/>
</dbReference>
<feature type="region of interest" description="Disordered" evidence="1">
    <location>
        <begin position="89"/>
        <end position="125"/>
    </location>
</feature>
<evidence type="ECO:0000256" key="1">
    <source>
        <dbReference type="SAM" id="MobiDB-lite"/>
    </source>
</evidence>
<feature type="compositionally biased region" description="Polar residues" evidence="1">
    <location>
        <begin position="114"/>
        <end position="125"/>
    </location>
</feature>
<keyword evidence="3" id="KW-1185">Reference proteome</keyword>
<reference evidence="2 3" key="1">
    <citation type="journal article" date="2016" name="Mol. Biol. Evol.">
        <title>Comparative Genomics of Early-Diverging Mushroom-Forming Fungi Provides Insights into the Origins of Lignocellulose Decay Capabilities.</title>
        <authorList>
            <person name="Nagy L.G."/>
            <person name="Riley R."/>
            <person name="Tritt A."/>
            <person name="Adam C."/>
            <person name="Daum C."/>
            <person name="Floudas D."/>
            <person name="Sun H."/>
            <person name="Yadav J.S."/>
            <person name="Pangilinan J."/>
            <person name="Larsson K.H."/>
            <person name="Matsuura K."/>
            <person name="Barry K."/>
            <person name="Labutti K."/>
            <person name="Kuo R."/>
            <person name="Ohm R.A."/>
            <person name="Bhattacharya S.S."/>
            <person name="Shirouzu T."/>
            <person name="Yoshinaga Y."/>
            <person name="Martin F.M."/>
            <person name="Grigoriev I.V."/>
            <person name="Hibbett D.S."/>
        </authorList>
    </citation>
    <scope>NUCLEOTIDE SEQUENCE [LARGE SCALE GENOMIC DNA]</scope>
    <source>
        <strain evidence="2 3">CBS 109695</strain>
    </source>
</reference>
<protein>
    <submittedName>
        <fullName evidence="2">Uncharacterized protein</fullName>
    </submittedName>
</protein>
<gene>
    <name evidence="2" type="ORF">FIBSPDRAFT_772632</name>
</gene>
<proteinExistence type="predicted"/>
<feature type="region of interest" description="Disordered" evidence="1">
    <location>
        <begin position="1"/>
        <end position="22"/>
    </location>
</feature>
<feature type="compositionally biased region" description="Basic and acidic residues" evidence="1">
    <location>
        <begin position="96"/>
        <end position="109"/>
    </location>
</feature>
<organism evidence="2 3">
    <name type="scientific">Athelia psychrophila</name>
    <dbReference type="NCBI Taxonomy" id="1759441"/>
    <lineage>
        <taxon>Eukaryota</taxon>
        <taxon>Fungi</taxon>
        <taxon>Dikarya</taxon>
        <taxon>Basidiomycota</taxon>
        <taxon>Agaricomycotina</taxon>
        <taxon>Agaricomycetes</taxon>
        <taxon>Agaricomycetidae</taxon>
        <taxon>Atheliales</taxon>
        <taxon>Atheliaceae</taxon>
        <taxon>Athelia</taxon>
    </lineage>
</organism>